<dbReference type="SMART" id="SM00220">
    <property type="entry name" value="S_TKc"/>
    <property type="match status" value="1"/>
</dbReference>
<feature type="region of interest" description="Disordered" evidence="1">
    <location>
        <begin position="2253"/>
        <end position="2284"/>
    </location>
</feature>
<keyword evidence="2" id="KW-0812">Transmembrane</keyword>
<keyword evidence="2" id="KW-1133">Transmembrane helix</keyword>
<dbReference type="PROSITE" id="PS51450">
    <property type="entry name" value="LRR"/>
    <property type="match status" value="1"/>
</dbReference>
<dbReference type="OrthoDB" id="1668230at2759"/>
<dbReference type="PANTHER" id="PTHR24347">
    <property type="entry name" value="SERINE/THREONINE-PROTEIN KINASE"/>
    <property type="match status" value="1"/>
</dbReference>
<dbReference type="EMBL" id="CAJJDN010000019">
    <property type="protein sequence ID" value="CAD8064232.1"/>
    <property type="molecule type" value="Genomic_DNA"/>
</dbReference>
<evidence type="ECO:0000313" key="4">
    <source>
        <dbReference type="EMBL" id="CAD8064232.1"/>
    </source>
</evidence>
<comment type="caution">
    <text evidence="4">The sequence shown here is derived from an EMBL/GenBank/DDBJ whole genome shotgun (WGS) entry which is preliminary data.</text>
</comment>
<protein>
    <recommendedName>
        <fullName evidence="3">Protein kinase domain-containing protein</fullName>
    </recommendedName>
</protein>
<dbReference type="PROSITE" id="PS50011">
    <property type="entry name" value="PROTEIN_KINASE_DOM"/>
    <property type="match status" value="1"/>
</dbReference>
<dbReference type="GO" id="GO:0005524">
    <property type="term" value="F:ATP binding"/>
    <property type="evidence" value="ECO:0007669"/>
    <property type="project" value="InterPro"/>
</dbReference>
<feature type="transmembrane region" description="Helical" evidence="2">
    <location>
        <begin position="2012"/>
        <end position="2034"/>
    </location>
</feature>
<dbReference type="FunFam" id="1.10.510.10:FF:001175">
    <property type="entry name" value="Uncharacterized protein"/>
    <property type="match status" value="1"/>
</dbReference>
<dbReference type="FunFam" id="3.30.200.20:FF:000683">
    <property type="entry name" value="Uncharacterized protein"/>
    <property type="match status" value="1"/>
</dbReference>
<dbReference type="Pfam" id="PF13516">
    <property type="entry name" value="LRR_6"/>
    <property type="match status" value="2"/>
</dbReference>
<feature type="transmembrane region" description="Helical" evidence="2">
    <location>
        <begin position="1914"/>
        <end position="1938"/>
    </location>
</feature>
<evidence type="ECO:0000256" key="2">
    <source>
        <dbReference type="SAM" id="Phobius"/>
    </source>
</evidence>
<feature type="domain" description="Protein kinase" evidence="3">
    <location>
        <begin position="110"/>
        <end position="373"/>
    </location>
</feature>
<dbReference type="InterPro" id="IPR008271">
    <property type="entry name" value="Ser/Thr_kinase_AS"/>
</dbReference>
<feature type="compositionally biased region" description="Basic and acidic residues" evidence="1">
    <location>
        <begin position="2261"/>
        <end position="2270"/>
    </location>
</feature>
<evidence type="ECO:0000259" key="3">
    <source>
        <dbReference type="PROSITE" id="PS50011"/>
    </source>
</evidence>
<reference evidence="4" key="1">
    <citation type="submission" date="2021-01" db="EMBL/GenBank/DDBJ databases">
        <authorList>
            <consortium name="Genoscope - CEA"/>
            <person name="William W."/>
        </authorList>
    </citation>
    <scope>NUCLEOTIDE SEQUENCE</scope>
</reference>
<dbReference type="GO" id="GO:0004672">
    <property type="term" value="F:protein kinase activity"/>
    <property type="evidence" value="ECO:0007669"/>
    <property type="project" value="InterPro"/>
</dbReference>
<dbReference type="Proteomes" id="UP000692954">
    <property type="component" value="Unassembled WGS sequence"/>
</dbReference>
<evidence type="ECO:0000256" key="1">
    <source>
        <dbReference type="SAM" id="MobiDB-lite"/>
    </source>
</evidence>
<dbReference type="PROSITE" id="PS00108">
    <property type="entry name" value="PROTEIN_KINASE_ST"/>
    <property type="match status" value="1"/>
</dbReference>
<keyword evidence="2" id="KW-0472">Membrane</keyword>
<organism evidence="4 5">
    <name type="scientific">Paramecium sonneborni</name>
    <dbReference type="NCBI Taxonomy" id="65129"/>
    <lineage>
        <taxon>Eukaryota</taxon>
        <taxon>Sar</taxon>
        <taxon>Alveolata</taxon>
        <taxon>Ciliophora</taxon>
        <taxon>Intramacronucleata</taxon>
        <taxon>Oligohymenophorea</taxon>
        <taxon>Peniculida</taxon>
        <taxon>Parameciidae</taxon>
        <taxon>Paramecium</taxon>
    </lineage>
</organism>
<feature type="transmembrane region" description="Helical" evidence="2">
    <location>
        <begin position="2131"/>
        <end position="2154"/>
    </location>
</feature>
<gene>
    <name evidence="4" type="ORF">PSON_ATCC_30995.1.T0190010</name>
</gene>
<evidence type="ECO:0000313" key="5">
    <source>
        <dbReference type="Proteomes" id="UP000692954"/>
    </source>
</evidence>
<dbReference type="InterPro" id="IPR000719">
    <property type="entry name" value="Prot_kinase_dom"/>
</dbReference>
<dbReference type="SMART" id="SM00368">
    <property type="entry name" value="LRR_RI"/>
    <property type="match status" value="14"/>
</dbReference>
<accession>A0A8S1LE01</accession>
<sequence>MKAINYDQTILTVSCFRKHMFLDTKYFAQVLPNQLILSSAPRQSNPKYILEFSLEKQIHWVIKTKTSILEQFGFSYQGKIKYFYGQSIELYKLKDCVQGYIMYKEISDFYQPLSLLGKGGSAKVYMVTKKGCNQKYASKCVDKRYLQEDGGYDALFNEIRIMQKLKHDNIIQLVDLYEGESTFYLILEYLAGESLHEMFNRRQTILEHNQIQMIMKLLLQAVSNMHLNGIMHRDLKPENIMFKQLNQFDTLKIVDFGLATFSNAEEYPFPKCGTPGYVAPEVANLRDLKQKYDMICDEFSVGCIFYKLCTNKELFPGTEYKEILKLNKKCHLNLDSLAIYKTPPEACDLIQKLLIINPKDRMNAQDALNHPYFQQKFETKKQKFQSSNLNKQNPVFQTQNFQPISKLTNIEDDEVEDENCNQLQVPVMNDLKSFGLIANSNFEKNKSQINQNGRRNFKKCQTQEFEQHQNTLKYQINNSKPSFILKSDLNEQQQLPKQHQQKHNTLINNFPKIGGQQEMSKIDEDFEENASKKTIFNEERQIIEIEAKDEQDDKKDEHTLLISQKKYQVKKQLRQLLNNKQNIYLKENLASLKKRKILEGFSGETPALVQQCFSFFSQALQNARSLRSLDISGMDIHPLLAIEIGQGLQHNASLREINISGCKMNSFCLQYIFSSITNHKTLQSINLYNNQGFTIDLMNDISQFVFKGKNHLKKLKLTHCNISNTAMSYLLRNLKYSETINSLDLSMMQFNTEVLTSLGIALQHYKGDKVLEYLNVSDTNIKNDGLDTLAQRVSWNMRKINLKELVLRRNFINQVGIPSLEAFLRKISQLQKLDLSNNKIEEFTCQDLLQRKMYEINLSNNVIMCFPPQFFINTLVVNLSNNNISSQGAFQLSTILRQNPLWVELNLSNNQLKSEGFNSLIFGLRDNRMLKKLIVAKNQLDGEAIICYMINHEQVYFEHLDISFNQIRYAIIFVLLKFIKSGCLRCLRCSYLEKEEEIRKVDQNVDQNAKFIKQDEHQQKSNNAAFQLTSFNLRELDFHGNKEIFTPVVVSLSTYYNKIEKLDLSSCAPITDQDIELLCLFLRKSTIIHDLNLRDLNLGTMKKDIIKKLSEALFNSSIKYLNLSKNRMYKQIKRLFNSNNLGSNYKLEVLDLSYNYLEAKHAPYIENMMTSLKNLQEVNFSRNCINFEGLAAINRSLFANRTLKRLNLSYQKLSADDLLILSQTLGNESLQELNLANNPYTTKLKTFFYQCSTQKQEFLHLSQVYFDNANYHSLMKIIDNQKRNLFGVNLDSCIFQKKDFCKFFENLSKSRKLTYFAINYNPTIYKDLEGSIDFISKLKNLRILKLNQVSLAEGFVNALQDWFSKAECCNLSTLDMSQNKLQQLWLDSICLGISNNSSLRNFMLNDCNLGFLNLTPLGIAVSQNKTLEVLEIAKNQIKNNLDNFLTSALQNASTCRLEELNLAENPLDKQSILDLFIPRILNNINGKNIKLRYLNLSNCHLEIDLFKEILQGQQLYQDNYSFQHILSLSLSNNQLNDNVGQQLKQIIQSSTKMKELYLQNNLFTSNGMILIFEGMFANQTIRTINISNNKLNDIWVLKLHDQIQNKELSNLEFIMLRDNNFTRIGLKKLAQIINKITNLFIDNIWSELDDTDAAIILQQYTRIGQTYKLEQSAIPQFLKEIQIQRSNLTDKFCEILGKYYPMLGFIEFIDISDNPFITMYGKVYLFFHLFDTSYERHQLKAMYITDSQETRKLFDDGLLRYLTLRFRNFLYPPTEINVMKKQNSKAEVFGVPNNQLDSQMGVQQIIGGMCGSWLIHKINKLMAYLDQIEPPQFIVSTLFIGKFRRNNINIKIIVMFFWIAFLAINLLQFLKILSSQQKPLDKILIDFDQVCPESVSDQTDDCNKFGYSNFISDVYYFIIVFASTIVIEISQIIVTVTLRRKIQPAFQIVHPSLLKYLHSQFPHQKELFLMFFSILSKIGTFPERIFLSYLLVLTDEGLGYEPIYFKLLIYKFILGIIILMRYGETLIISIINLIKFMLATPRKDQAFYLSLLQRNFHYQSYYVLSDILVSLCPVQGYQLTKAIKINYEIIVETYRILTIELFLIIFISFFSREYNNIKQLKFDNTDPYWFLSGWIILTLIKAIVTIISSLFTILTVRPAVVKQHGFNQALAIKKFYENKSEFVRPSNIKIEYHLQCFVEREKEKQTEKIGTQYVLENNSNLQNNQNLESEIKFEMQKSKMDEIQEDVKLEAIDEEDSLNDDQNKVDKDSEYSYSQIDYQDPPQYPLRQARPKFKYII</sequence>
<dbReference type="Pfam" id="PF00069">
    <property type="entry name" value="Pkinase"/>
    <property type="match status" value="1"/>
</dbReference>
<keyword evidence="5" id="KW-1185">Reference proteome</keyword>
<feature type="transmembrane region" description="Helical" evidence="2">
    <location>
        <begin position="2094"/>
        <end position="2111"/>
    </location>
</feature>
<name>A0A8S1LE01_9CILI</name>
<dbReference type="InterPro" id="IPR001611">
    <property type="entry name" value="Leu-rich_rpt"/>
</dbReference>
<feature type="transmembrane region" description="Helical" evidence="2">
    <location>
        <begin position="1852"/>
        <end position="1870"/>
    </location>
</feature>
<proteinExistence type="predicted"/>